<dbReference type="Pfam" id="PF10513">
    <property type="entry name" value="EPL1"/>
    <property type="match status" value="1"/>
</dbReference>
<evidence type="ECO:0000313" key="12">
    <source>
        <dbReference type="Proteomes" id="UP000800235"/>
    </source>
</evidence>
<dbReference type="GO" id="GO:0006357">
    <property type="term" value="P:regulation of transcription by RNA polymerase II"/>
    <property type="evidence" value="ECO:0007669"/>
    <property type="project" value="InterPro"/>
</dbReference>
<evidence type="ECO:0000256" key="1">
    <source>
        <dbReference type="ARBA" id="ARBA00004123"/>
    </source>
</evidence>
<dbReference type="InterPro" id="IPR024943">
    <property type="entry name" value="Enhancer_polycomb"/>
</dbReference>
<dbReference type="Proteomes" id="UP000800235">
    <property type="component" value="Unassembled WGS sequence"/>
</dbReference>
<dbReference type="GO" id="GO:0005634">
    <property type="term" value="C:nucleus"/>
    <property type="evidence" value="ECO:0007669"/>
    <property type="project" value="UniProtKB-SubCell"/>
</dbReference>
<keyword evidence="12" id="KW-1185">Reference proteome</keyword>
<accession>A0A9P4NEP0</accession>
<dbReference type="GO" id="GO:0035267">
    <property type="term" value="C:NuA4 histone acetyltransferase complex"/>
    <property type="evidence" value="ECO:0007669"/>
    <property type="project" value="InterPro"/>
</dbReference>
<gene>
    <name evidence="11" type="ORF">EJ08DRAFT_600139</name>
</gene>
<keyword evidence="8" id="KW-0175">Coiled coil</keyword>
<comment type="function">
    <text evidence="6">Component of the NuA4 histone acetyltransferase complex which is involved in transcriptional activation of selected genes principally by acetylation of nucleosomal histone H4 and H2A. The NuA4 complex is also involved in DNA repair. Involved in gene silencing by neighboring heterochromatin, blockage of the silencing spreading along the chromosome, and required for cell cycle progression through G2/M.</text>
</comment>
<evidence type="ECO:0000313" key="11">
    <source>
        <dbReference type="EMBL" id="KAF2417242.1"/>
    </source>
</evidence>
<sequence>MTTRQAGQRFRQRKLSTRQNLQIVRENEIEASNLDDESQRNIPLVKTGVEEGEESEHHLQAVISAAQAGAKASQLYIPTPETNVSLGVQYERLYPHRFQQPATYIRFSSTVEDCIGCPYCMTEADEEFLKKLNSKQRKGPQCTEDEFEQVMNFFEQTSASKQPFASVDNTPLLSFEELAAAFDEDEIEASAQQFAKDIYPYWKTCRTTARHHPLMPTLKFERNVDTDDSDPYVCFRRREVRQVRKTRGRDAQIAEKLRKLRRELEDARNLMHHVKNREFARREQLSLEKKIFEQRASVKEAKRHLGIKGDDEDLINQKPIPRARPPKLDPAIIQRGAMGPGMVPKAPLTIRADGRPPDSDLVQLVDERNRKNADIQNIIQDSMAKHRNWNNDWVDDTWRPITPPMDNESRRGNSFRAAFTESLPTPPPSFSEGEDTNMIDGARTPIPEEEKSALKLPIRYADSAMDAGHGAQGAFRRRTGRSGRMWIDRRGLKRKSPSARDERERERCHYDIESDEEADVYYTDPYDDWNIKYRIAIQASPNRGTHEQQVHAQQRMLEEQQRKLQQVSAMAGANNARAAIPVVTC</sequence>
<name>A0A9P4NEP0_9PEZI</name>
<evidence type="ECO:0000256" key="6">
    <source>
        <dbReference type="ARBA" id="ARBA00025513"/>
    </source>
</evidence>
<dbReference type="InterPro" id="IPR019542">
    <property type="entry name" value="Enhancer_polycomb-like_N"/>
</dbReference>
<feature type="domain" description="Enhancer of polycomb-like N-terminal" evidence="10">
    <location>
        <begin position="11"/>
        <end position="156"/>
    </location>
</feature>
<evidence type="ECO:0000256" key="3">
    <source>
        <dbReference type="ARBA" id="ARBA00023015"/>
    </source>
</evidence>
<evidence type="ECO:0000256" key="4">
    <source>
        <dbReference type="ARBA" id="ARBA00023163"/>
    </source>
</evidence>
<evidence type="ECO:0000256" key="5">
    <source>
        <dbReference type="ARBA" id="ARBA00023242"/>
    </source>
</evidence>
<organism evidence="11 12">
    <name type="scientific">Tothia fuscella</name>
    <dbReference type="NCBI Taxonomy" id="1048955"/>
    <lineage>
        <taxon>Eukaryota</taxon>
        <taxon>Fungi</taxon>
        <taxon>Dikarya</taxon>
        <taxon>Ascomycota</taxon>
        <taxon>Pezizomycotina</taxon>
        <taxon>Dothideomycetes</taxon>
        <taxon>Pleosporomycetidae</taxon>
        <taxon>Venturiales</taxon>
        <taxon>Cylindrosympodiaceae</taxon>
        <taxon>Tothia</taxon>
    </lineage>
</organism>
<dbReference type="AlphaFoldDB" id="A0A9P4NEP0"/>
<comment type="similarity">
    <text evidence="2 7">Belongs to the enhancer of polycomb family.</text>
</comment>
<dbReference type="OrthoDB" id="435275at2759"/>
<keyword evidence="5 7" id="KW-0539">Nucleus</keyword>
<feature type="region of interest" description="Disordered" evidence="9">
    <location>
        <begin position="469"/>
        <end position="502"/>
    </location>
</feature>
<evidence type="ECO:0000259" key="10">
    <source>
        <dbReference type="Pfam" id="PF10513"/>
    </source>
</evidence>
<keyword evidence="4 7" id="KW-0804">Transcription</keyword>
<evidence type="ECO:0000256" key="8">
    <source>
        <dbReference type="SAM" id="Coils"/>
    </source>
</evidence>
<comment type="subcellular location">
    <subcellularLocation>
        <location evidence="1 7">Nucleus</location>
    </subcellularLocation>
</comment>
<feature type="coiled-coil region" evidence="8">
    <location>
        <begin position="250"/>
        <end position="277"/>
    </location>
</feature>
<dbReference type="EMBL" id="MU007142">
    <property type="protein sequence ID" value="KAF2417242.1"/>
    <property type="molecule type" value="Genomic_DNA"/>
</dbReference>
<keyword evidence="3 7" id="KW-0805">Transcription regulation</keyword>
<comment type="caution">
    <text evidence="11">The sequence shown here is derived from an EMBL/GenBank/DDBJ whole genome shotgun (WGS) entry which is preliminary data.</text>
</comment>
<dbReference type="PANTHER" id="PTHR14898">
    <property type="entry name" value="ENHANCER OF POLYCOMB"/>
    <property type="match status" value="1"/>
</dbReference>
<evidence type="ECO:0000256" key="7">
    <source>
        <dbReference type="RuleBase" id="RU361124"/>
    </source>
</evidence>
<evidence type="ECO:0000256" key="9">
    <source>
        <dbReference type="SAM" id="MobiDB-lite"/>
    </source>
</evidence>
<protein>
    <recommendedName>
        <fullName evidence="7">Enhancer of polycomb-like protein</fullName>
    </recommendedName>
</protein>
<evidence type="ECO:0000256" key="2">
    <source>
        <dbReference type="ARBA" id="ARBA00008035"/>
    </source>
</evidence>
<proteinExistence type="inferred from homology"/>
<reference evidence="11" key="1">
    <citation type="journal article" date="2020" name="Stud. Mycol.">
        <title>101 Dothideomycetes genomes: a test case for predicting lifestyles and emergence of pathogens.</title>
        <authorList>
            <person name="Haridas S."/>
            <person name="Albert R."/>
            <person name="Binder M."/>
            <person name="Bloem J."/>
            <person name="Labutti K."/>
            <person name="Salamov A."/>
            <person name="Andreopoulos B."/>
            <person name="Baker S."/>
            <person name="Barry K."/>
            <person name="Bills G."/>
            <person name="Bluhm B."/>
            <person name="Cannon C."/>
            <person name="Castanera R."/>
            <person name="Culley D."/>
            <person name="Daum C."/>
            <person name="Ezra D."/>
            <person name="Gonzalez J."/>
            <person name="Henrissat B."/>
            <person name="Kuo A."/>
            <person name="Liang C."/>
            <person name="Lipzen A."/>
            <person name="Lutzoni F."/>
            <person name="Magnuson J."/>
            <person name="Mondo S."/>
            <person name="Nolan M."/>
            <person name="Ohm R."/>
            <person name="Pangilinan J."/>
            <person name="Park H.-J."/>
            <person name="Ramirez L."/>
            <person name="Alfaro M."/>
            <person name="Sun H."/>
            <person name="Tritt A."/>
            <person name="Yoshinaga Y."/>
            <person name="Zwiers L.-H."/>
            <person name="Turgeon B."/>
            <person name="Goodwin S."/>
            <person name="Spatafora J."/>
            <person name="Crous P."/>
            <person name="Grigoriev I."/>
        </authorList>
    </citation>
    <scope>NUCLEOTIDE SEQUENCE</scope>
    <source>
        <strain evidence="11">CBS 130266</strain>
    </source>
</reference>